<dbReference type="EMBL" id="JAKOGI010000517">
    <property type="protein sequence ID" value="KAJ8433794.1"/>
    <property type="molecule type" value="Genomic_DNA"/>
</dbReference>
<proteinExistence type="predicted"/>
<accession>A0A9Q1JZJ4</accession>
<dbReference type="OrthoDB" id="688136at2759"/>
<reference evidence="2" key="1">
    <citation type="submission" date="2022-04" db="EMBL/GenBank/DDBJ databases">
        <title>Carnegiea gigantea Genome sequencing and assembly v2.</title>
        <authorList>
            <person name="Copetti D."/>
            <person name="Sanderson M.J."/>
            <person name="Burquez A."/>
            <person name="Wojciechowski M.F."/>
        </authorList>
    </citation>
    <scope>NUCLEOTIDE SEQUENCE</scope>
    <source>
        <strain evidence="2">SGP5-SGP5p</strain>
        <tissue evidence="2">Aerial part</tissue>
    </source>
</reference>
<name>A0A9Q1JZJ4_9CARY</name>
<feature type="region of interest" description="Disordered" evidence="1">
    <location>
        <begin position="65"/>
        <end position="88"/>
    </location>
</feature>
<protein>
    <submittedName>
        <fullName evidence="2">Uncharacterized protein</fullName>
    </submittedName>
</protein>
<feature type="region of interest" description="Disordered" evidence="1">
    <location>
        <begin position="116"/>
        <end position="150"/>
    </location>
</feature>
<feature type="region of interest" description="Disordered" evidence="1">
    <location>
        <begin position="1"/>
        <end position="32"/>
    </location>
</feature>
<gene>
    <name evidence="2" type="ORF">Cgig2_025957</name>
</gene>
<comment type="caution">
    <text evidence="2">The sequence shown here is derived from an EMBL/GenBank/DDBJ whole genome shotgun (WGS) entry which is preliminary data.</text>
</comment>
<evidence type="ECO:0000313" key="3">
    <source>
        <dbReference type="Proteomes" id="UP001153076"/>
    </source>
</evidence>
<dbReference type="AlphaFoldDB" id="A0A9Q1JZJ4"/>
<evidence type="ECO:0000256" key="1">
    <source>
        <dbReference type="SAM" id="MobiDB-lite"/>
    </source>
</evidence>
<dbReference type="PANTHER" id="PTHR34046">
    <property type="entry name" value="OS06G0218800 PROTEIN"/>
    <property type="match status" value="1"/>
</dbReference>
<feature type="compositionally biased region" description="Basic and acidic residues" evidence="1">
    <location>
        <begin position="117"/>
        <end position="128"/>
    </location>
</feature>
<dbReference type="PANTHER" id="PTHR34046:SF7">
    <property type="entry name" value="DUF740 FAMILY PROTEIN"/>
    <property type="match status" value="1"/>
</dbReference>
<organism evidence="2 3">
    <name type="scientific">Carnegiea gigantea</name>
    <dbReference type="NCBI Taxonomy" id="171969"/>
    <lineage>
        <taxon>Eukaryota</taxon>
        <taxon>Viridiplantae</taxon>
        <taxon>Streptophyta</taxon>
        <taxon>Embryophyta</taxon>
        <taxon>Tracheophyta</taxon>
        <taxon>Spermatophyta</taxon>
        <taxon>Magnoliopsida</taxon>
        <taxon>eudicotyledons</taxon>
        <taxon>Gunneridae</taxon>
        <taxon>Pentapetalae</taxon>
        <taxon>Caryophyllales</taxon>
        <taxon>Cactineae</taxon>
        <taxon>Cactaceae</taxon>
        <taxon>Cactoideae</taxon>
        <taxon>Echinocereeae</taxon>
        <taxon>Carnegiea</taxon>
    </lineage>
</organism>
<evidence type="ECO:0000313" key="2">
    <source>
        <dbReference type="EMBL" id="KAJ8433794.1"/>
    </source>
</evidence>
<feature type="compositionally biased region" description="Low complexity" evidence="1">
    <location>
        <begin position="65"/>
        <end position="83"/>
    </location>
</feature>
<sequence length="176" mass="19272">MQMGYKPRFIMNNNNNKGGQCKKHPKHRQSPGVCSLCVSEKLTRISATSSNKTSKGRAYYCSSSSLSSSVDDSYASSPSSSPPHLRRIASDVLVDDNAKKVDAGFGKSRSMAFVAAEDGKLRPEEKRGSSSNNNNKKKILHPRSNKRLKDHNRKVFMNISQSQPLGATSSSSTVVY</sequence>
<feature type="compositionally biased region" description="Basic residues" evidence="1">
    <location>
        <begin position="20"/>
        <end position="29"/>
    </location>
</feature>
<keyword evidence="3" id="KW-1185">Reference proteome</keyword>
<feature type="compositionally biased region" description="Basic residues" evidence="1">
    <location>
        <begin position="135"/>
        <end position="150"/>
    </location>
</feature>
<dbReference type="Proteomes" id="UP001153076">
    <property type="component" value="Unassembled WGS sequence"/>
</dbReference>